<evidence type="ECO:0000259" key="7">
    <source>
        <dbReference type="PROSITE" id="PS50109"/>
    </source>
</evidence>
<evidence type="ECO:0000313" key="8">
    <source>
        <dbReference type="EMBL" id="GAA3522986.1"/>
    </source>
</evidence>
<keyword evidence="9" id="KW-1185">Reference proteome</keyword>
<keyword evidence="4" id="KW-0808">Transferase</keyword>
<dbReference type="InterPro" id="IPR004358">
    <property type="entry name" value="Sig_transdc_His_kin-like_C"/>
</dbReference>
<dbReference type="PRINTS" id="PR00344">
    <property type="entry name" value="BCTRLSENSOR"/>
</dbReference>
<dbReference type="InterPro" id="IPR052162">
    <property type="entry name" value="Sensor_kinase/Photoreceptor"/>
</dbReference>
<dbReference type="EC" id="2.7.13.3" evidence="2"/>
<dbReference type="SUPFAM" id="SSF55874">
    <property type="entry name" value="ATPase domain of HSP90 chaperone/DNA topoisomerase II/histidine kinase"/>
    <property type="match status" value="1"/>
</dbReference>
<proteinExistence type="predicted"/>
<dbReference type="Proteomes" id="UP001500459">
    <property type="component" value="Unassembled WGS sequence"/>
</dbReference>
<dbReference type="CDD" id="cd00082">
    <property type="entry name" value="HisKA"/>
    <property type="match status" value="1"/>
</dbReference>
<reference evidence="9" key="1">
    <citation type="journal article" date="2019" name="Int. J. Syst. Evol. Microbiol.">
        <title>The Global Catalogue of Microorganisms (GCM) 10K type strain sequencing project: providing services to taxonomists for standard genome sequencing and annotation.</title>
        <authorList>
            <consortium name="The Broad Institute Genomics Platform"/>
            <consortium name="The Broad Institute Genome Sequencing Center for Infectious Disease"/>
            <person name="Wu L."/>
            <person name="Ma J."/>
        </authorList>
    </citation>
    <scope>NUCLEOTIDE SEQUENCE [LARGE SCALE GENOMIC DNA]</scope>
    <source>
        <strain evidence="9">JCM 17106</strain>
    </source>
</reference>
<gene>
    <name evidence="8" type="ORF">GCM10022393_42140</name>
</gene>
<dbReference type="InterPro" id="IPR036890">
    <property type="entry name" value="HATPase_C_sf"/>
</dbReference>
<evidence type="ECO:0000256" key="4">
    <source>
        <dbReference type="ARBA" id="ARBA00022679"/>
    </source>
</evidence>
<keyword evidence="6" id="KW-0175">Coiled coil</keyword>
<keyword evidence="3" id="KW-0597">Phosphoprotein</keyword>
<evidence type="ECO:0000256" key="1">
    <source>
        <dbReference type="ARBA" id="ARBA00000085"/>
    </source>
</evidence>
<dbReference type="SUPFAM" id="SSF47384">
    <property type="entry name" value="Homodimeric domain of signal transducing histidine kinase"/>
    <property type="match status" value="1"/>
</dbReference>
<dbReference type="InterPro" id="IPR036097">
    <property type="entry name" value="HisK_dim/P_sf"/>
</dbReference>
<keyword evidence="5" id="KW-0418">Kinase</keyword>
<dbReference type="InterPro" id="IPR003594">
    <property type="entry name" value="HATPase_dom"/>
</dbReference>
<evidence type="ECO:0000256" key="5">
    <source>
        <dbReference type="ARBA" id="ARBA00022777"/>
    </source>
</evidence>
<comment type="catalytic activity">
    <reaction evidence="1">
        <text>ATP + protein L-histidine = ADP + protein N-phospho-L-histidine.</text>
        <dbReference type="EC" id="2.7.13.3"/>
    </reaction>
</comment>
<dbReference type="InterPro" id="IPR005467">
    <property type="entry name" value="His_kinase_dom"/>
</dbReference>
<evidence type="ECO:0000256" key="3">
    <source>
        <dbReference type="ARBA" id="ARBA00022553"/>
    </source>
</evidence>
<accession>A0ABP6UYM5</accession>
<dbReference type="PROSITE" id="PS50109">
    <property type="entry name" value="HIS_KIN"/>
    <property type="match status" value="1"/>
</dbReference>
<evidence type="ECO:0000256" key="6">
    <source>
        <dbReference type="SAM" id="Coils"/>
    </source>
</evidence>
<organism evidence="8 9">
    <name type="scientific">Aquimarina addita</name>
    <dbReference type="NCBI Taxonomy" id="870485"/>
    <lineage>
        <taxon>Bacteria</taxon>
        <taxon>Pseudomonadati</taxon>
        <taxon>Bacteroidota</taxon>
        <taxon>Flavobacteriia</taxon>
        <taxon>Flavobacteriales</taxon>
        <taxon>Flavobacteriaceae</taxon>
        <taxon>Aquimarina</taxon>
    </lineage>
</organism>
<protein>
    <recommendedName>
        <fullName evidence="2">histidine kinase</fullName>
        <ecNumber evidence="2">2.7.13.3</ecNumber>
    </recommendedName>
</protein>
<dbReference type="PANTHER" id="PTHR43304">
    <property type="entry name" value="PHYTOCHROME-LIKE PROTEIN CPH1"/>
    <property type="match status" value="1"/>
</dbReference>
<dbReference type="SMART" id="SM00388">
    <property type="entry name" value="HisKA"/>
    <property type="match status" value="1"/>
</dbReference>
<name>A0ABP6UYM5_9FLAO</name>
<comment type="caution">
    <text evidence="8">The sequence shown here is derived from an EMBL/GenBank/DDBJ whole genome shotgun (WGS) entry which is preliminary data.</text>
</comment>
<dbReference type="InterPro" id="IPR003661">
    <property type="entry name" value="HisK_dim/P_dom"/>
</dbReference>
<evidence type="ECO:0000256" key="2">
    <source>
        <dbReference type="ARBA" id="ARBA00012438"/>
    </source>
</evidence>
<dbReference type="Pfam" id="PF02518">
    <property type="entry name" value="HATPase_c"/>
    <property type="match status" value="1"/>
</dbReference>
<dbReference type="EMBL" id="BAABCW010000032">
    <property type="protein sequence ID" value="GAA3522986.1"/>
    <property type="molecule type" value="Genomic_DNA"/>
</dbReference>
<dbReference type="Gene3D" id="3.30.565.10">
    <property type="entry name" value="Histidine kinase-like ATPase, C-terminal domain"/>
    <property type="match status" value="1"/>
</dbReference>
<dbReference type="Pfam" id="PF00512">
    <property type="entry name" value="HisKA"/>
    <property type="match status" value="1"/>
</dbReference>
<feature type="coiled-coil region" evidence="6">
    <location>
        <begin position="123"/>
        <end position="153"/>
    </location>
</feature>
<dbReference type="Gene3D" id="1.10.287.130">
    <property type="match status" value="1"/>
</dbReference>
<feature type="domain" description="Histidine kinase" evidence="7">
    <location>
        <begin position="285"/>
        <end position="511"/>
    </location>
</feature>
<dbReference type="RefSeq" id="WP_344930875.1">
    <property type="nucleotide sequence ID" value="NZ_BAABCW010000032.1"/>
</dbReference>
<dbReference type="PANTHER" id="PTHR43304:SF1">
    <property type="entry name" value="PAC DOMAIN-CONTAINING PROTEIN"/>
    <property type="match status" value="1"/>
</dbReference>
<dbReference type="SMART" id="SM00387">
    <property type="entry name" value="HATPase_c"/>
    <property type="match status" value="1"/>
</dbReference>
<sequence>MRENVRASWSFLNDILKKSDHLIFILKPISDSRKIVDFTIEFVTDNITSLVNLDIEDFLNNKIVSVFPEILENGIFEILTACYGKPDMEISFERKLTLCQKTVWLQCYAIRKDETIVVTCNNITDLKKSDNKLKATNKRLELQNKLLNEAEEISKSASFQWNIFSGSWIISENIKNLFNDILCKKMREGNGIFEIMPVNDRKKILSEIEVSKYDDNLTEQYFSVFNEKEKRNFSLTGNFVPVKGGQLMLGVIKDITEIRKNEIIIIKSNEELVRINAELDSFNHIASHDLQEPLRKIQMFISRISEKDIKAMSQNGKNFLTKIESSAERMQELIKHLLTYSRIGKAGVAFEKVDLQQTLEVILEDVFDESEKGRVSLQKKPLPTILGIPFLIHQLFYNIITNAIKYKHPDRILQLEISSKIEFHLDDRSLKTRKEGQQFVEIIFKDNGIGFQQEHEHKIFELFQRLHQKNEYSGTGIGLAICKKITDTHHGKIKATGNVNQGAIFSVALPV</sequence>
<evidence type="ECO:0000313" key="9">
    <source>
        <dbReference type="Proteomes" id="UP001500459"/>
    </source>
</evidence>